<feature type="transmembrane region" description="Helical" evidence="1">
    <location>
        <begin position="37"/>
        <end position="58"/>
    </location>
</feature>
<reference evidence="2 3" key="1">
    <citation type="submission" date="2014-06" db="EMBL/GenBank/DDBJ databases">
        <title>Draft genome sequence of Bacillus gaemokensis JCM 15801 (MCCC 1A00707).</title>
        <authorList>
            <person name="Lai Q."/>
            <person name="Liu Y."/>
            <person name="Shao Z."/>
        </authorList>
    </citation>
    <scope>NUCLEOTIDE SEQUENCE [LARGE SCALE GENOMIC DNA]</scope>
    <source>
        <strain evidence="2 3">JCM 15801</strain>
    </source>
</reference>
<keyword evidence="1" id="KW-0812">Transmembrane</keyword>
<comment type="caution">
    <text evidence="2">The sequence shown here is derived from an EMBL/GenBank/DDBJ whole genome shotgun (WGS) entry which is preliminary data.</text>
</comment>
<dbReference type="eggNOG" id="ENOG50337YU">
    <property type="taxonomic scope" value="Bacteria"/>
</dbReference>
<proteinExistence type="predicted"/>
<evidence type="ECO:0000313" key="2">
    <source>
        <dbReference type="EMBL" id="KEK24293.1"/>
    </source>
</evidence>
<feature type="transmembrane region" description="Helical" evidence="1">
    <location>
        <begin position="78"/>
        <end position="99"/>
    </location>
</feature>
<dbReference type="Proteomes" id="UP000027778">
    <property type="component" value="Unassembled WGS sequence"/>
</dbReference>
<dbReference type="RefSeq" id="WP_033674666.1">
    <property type="nucleotide sequence ID" value="NZ_JOTM01000008.1"/>
</dbReference>
<dbReference type="AlphaFoldDB" id="A0A073KPI1"/>
<dbReference type="STRING" id="574375.AZF08_19325"/>
<keyword evidence="1" id="KW-1133">Transmembrane helix</keyword>
<accession>A0A073KPI1</accession>
<evidence type="ECO:0000256" key="1">
    <source>
        <dbReference type="SAM" id="Phobius"/>
    </source>
</evidence>
<feature type="transmembrane region" description="Helical" evidence="1">
    <location>
        <begin position="12"/>
        <end position="30"/>
    </location>
</feature>
<name>A0A073KPI1_9BACI</name>
<keyword evidence="1" id="KW-0472">Membrane</keyword>
<dbReference type="EMBL" id="JOTM01000008">
    <property type="protein sequence ID" value="KEK24293.1"/>
    <property type="molecule type" value="Genomic_DNA"/>
</dbReference>
<dbReference type="OrthoDB" id="2645556at2"/>
<organism evidence="2 3">
    <name type="scientific">Bacillus gaemokensis</name>
    <dbReference type="NCBI Taxonomy" id="574375"/>
    <lineage>
        <taxon>Bacteria</taxon>
        <taxon>Bacillati</taxon>
        <taxon>Bacillota</taxon>
        <taxon>Bacilli</taxon>
        <taxon>Bacillales</taxon>
        <taxon>Bacillaceae</taxon>
        <taxon>Bacillus</taxon>
        <taxon>Bacillus cereus group</taxon>
    </lineage>
</organism>
<gene>
    <name evidence="2" type="ORF">BAGA_28405</name>
</gene>
<evidence type="ECO:0000313" key="3">
    <source>
        <dbReference type="Proteomes" id="UP000027778"/>
    </source>
</evidence>
<keyword evidence="3" id="KW-1185">Reference proteome</keyword>
<protein>
    <submittedName>
        <fullName evidence="2">Uncharacterized protein</fullName>
    </submittedName>
</protein>
<sequence length="111" mass="13000">MYWETLPNWFWAIYYSFLLTTLGTAIFCVIRKKMKSLSTLAICFAITVPIISLIHSIGRAEGMDEFEHLINGLQQRSIWSIFATIGYLFLFVWWILFLLKSKNKNQVIVSK</sequence>